<feature type="chain" id="PRO_5023073393" description="Secreted protein" evidence="1">
    <location>
        <begin position="20"/>
        <end position="64"/>
    </location>
</feature>
<keyword evidence="3" id="KW-1185">Reference proteome</keyword>
<sequence length="64" mass="6762">MDALVPACLLSFLGHQADACIVYSRSSDPITFSPLSAFFSYTELIHIVGSGYSSPLGPVHESTG</sequence>
<feature type="signal peptide" evidence="1">
    <location>
        <begin position="1"/>
        <end position="19"/>
    </location>
</feature>
<protein>
    <recommendedName>
        <fullName evidence="4">Secreted protein</fullName>
    </recommendedName>
</protein>
<reference evidence="2 3" key="1">
    <citation type="submission" date="2019-05" db="EMBL/GenBank/DDBJ databases">
        <title>Emergence of the Ug99 lineage of the wheat stem rust pathogen through somatic hybridization.</title>
        <authorList>
            <person name="Li F."/>
            <person name="Upadhyaya N.M."/>
            <person name="Sperschneider J."/>
            <person name="Matny O."/>
            <person name="Nguyen-Phuc H."/>
            <person name="Mago R."/>
            <person name="Raley C."/>
            <person name="Miller M.E."/>
            <person name="Silverstein K.A.T."/>
            <person name="Henningsen E."/>
            <person name="Hirsch C.D."/>
            <person name="Visser B."/>
            <person name="Pretorius Z.A."/>
            <person name="Steffenson B.J."/>
            <person name="Schwessinger B."/>
            <person name="Dodds P.N."/>
            <person name="Figueroa M."/>
        </authorList>
    </citation>
    <scope>NUCLEOTIDE SEQUENCE [LARGE SCALE GENOMIC DNA]</scope>
    <source>
        <strain evidence="2">21-0</strain>
    </source>
</reference>
<dbReference type="EMBL" id="VSWC01000014">
    <property type="protein sequence ID" value="KAA1115108.1"/>
    <property type="molecule type" value="Genomic_DNA"/>
</dbReference>
<name>A0A5B0QPJ3_PUCGR</name>
<evidence type="ECO:0000313" key="2">
    <source>
        <dbReference type="EMBL" id="KAA1115108.1"/>
    </source>
</evidence>
<organism evidence="2 3">
    <name type="scientific">Puccinia graminis f. sp. tritici</name>
    <dbReference type="NCBI Taxonomy" id="56615"/>
    <lineage>
        <taxon>Eukaryota</taxon>
        <taxon>Fungi</taxon>
        <taxon>Dikarya</taxon>
        <taxon>Basidiomycota</taxon>
        <taxon>Pucciniomycotina</taxon>
        <taxon>Pucciniomycetes</taxon>
        <taxon>Pucciniales</taxon>
        <taxon>Pucciniaceae</taxon>
        <taxon>Puccinia</taxon>
    </lineage>
</organism>
<proteinExistence type="predicted"/>
<evidence type="ECO:0000256" key="1">
    <source>
        <dbReference type="SAM" id="SignalP"/>
    </source>
</evidence>
<comment type="caution">
    <text evidence="2">The sequence shown here is derived from an EMBL/GenBank/DDBJ whole genome shotgun (WGS) entry which is preliminary data.</text>
</comment>
<evidence type="ECO:0008006" key="4">
    <source>
        <dbReference type="Google" id="ProtNLM"/>
    </source>
</evidence>
<evidence type="ECO:0000313" key="3">
    <source>
        <dbReference type="Proteomes" id="UP000324748"/>
    </source>
</evidence>
<dbReference type="Proteomes" id="UP000324748">
    <property type="component" value="Unassembled WGS sequence"/>
</dbReference>
<accession>A0A5B0QPJ3</accession>
<dbReference type="AlphaFoldDB" id="A0A5B0QPJ3"/>
<gene>
    <name evidence="2" type="ORF">PGT21_031628</name>
</gene>
<keyword evidence="1" id="KW-0732">Signal</keyword>